<keyword evidence="2" id="KW-1185">Reference proteome</keyword>
<reference evidence="1 2" key="1">
    <citation type="submission" date="2024-04" db="EMBL/GenBank/DDBJ databases">
        <title>Flavobacterium sp. DGU11 16S ribosomal RNA gene Genome sequencing and assembly.</title>
        <authorList>
            <person name="Park S."/>
        </authorList>
    </citation>
    <scope>NUCLEOTIDE SEQUENCE [LARGE SCALE GENOMIC DNA]</scope>
    <source>
        <strain evidence="1 2">DGU11</strain>
    </source>
</reference>
<organism evidence="1 2">
    <name type="scientific">Flavobacterium arundinis</name>
    <dbReference type="NCBI Taxonomy" id="3139143"/>
    <lineage>
        <taxon>Bacteria</taxon>
        <taxon>Pseudomonadati</taxon>
        <taxon>Bacteroidota</taxon>
        <taxon>Flavobacteriia</taxon>
        <taxon>Flavobacteriales</taxon>
        <taxon>Flavobacteriaceae</taxon>
        <taxon>Flavobacterium</taxon>
    </lineage>
</organism>
<evidence type="ECO:0000313" key="1">
    <source>
        <dbReference type="EMBL" id="MEL1246315.1"/>
    </source>
</evidence>
<dbReference type="SUPFAM" id="SSF88697">
    <property type="entry name" value="PUA domain-like"/>
    <property type="match status" value="1"/>
</dbReference>
<proteinExistence type="predicted"/>
<dbReference type="Proteomes" id="UP001464555">
    <property type="component" value="Unassembled WGS sequence"/>
</dbReference>
<dbReference type="RefSeq" id="WP_341698610.1">
    <property type="nucleotide sequence ID" value="NZ_JBBYHR010000014.1"/>
</dbReference>
<evidence type="ECO:0008006" key="3">
    <source>
        <dbReference type="Google" id="ProtNLM"/>
    </source>
</evidence>
<dbReference type="EMBL" id="JBBYHR010000014">
    <property type="protein sequence ID" value="MEL1246315.1"/>
    <property type="molecule type" value="Genomic_DNA"/>
</dbReference>
<sequence>MKSYLFAWNPDKWKWPELKQDIAELKATGVFVDSWSCASHRSIRISDKAYIIKLGKEPRGIMGSGFVSSEPFTDEDWQGKQRIRVLINFEILIDPYKSPILPMDILESGSLAAQHWTTQSSGISIKPGVAADLEETCKDFLRENRVI</sequence>
<dbReference type="InterPro" id="IPR015947">
    <property type="entry name" value="PUA-like_sf"/>
</dbReference>
<name>A0ABU9I1M2_9FLAO</name>
<protein>
    <recommendedName>
        <fullName evidence="3">EVE domain-containing protein</fullName>
    </recommendedName>
</protein>
<comment type="caution">
    <text evidence="1">The sequence shown here is derived from an EMBL/GenBank/DDBJ whole genome shotgun (WGS) entry which is preliminary data.</text>
</comment>
<evidence type="ECO:0000313" key="2">
    <source>
        <dbReference type="Proteomes" id="UP001464555"/>
    </source>
</evidence>
<gene>
    <name evidence="1" type="ORF">AAEO56_18730</name>
</gene>
<accession>A0ABU9I1M2</accession>